<gene>
    <name evidence="3" type="ORF">LECACI_7A002785</name>
</gene>
<feature type="chain" id="PRO_5042469970" description="ASST-domain-containing protein" evidence="2">
    <location>
        <begin position="26"/>
        <end position="657"/>
    </location>
</feature>
<dbReference type="PANTHER" id="PTHR35340:SF5">
    <property type="entry name" value="ASST-DOMAIN-CONTAINING PROTEIN"/>
    <property type="match status" value="1"/>
</dbReference>
<dbReference type="InterPro" id="IPR039535">
    <property type="entry name" value="ASST-like"/>
</dbReference>
<comment type="caution">
    <text evidence="3">The sequence shown here is derived from an EMBL/GenBank/DDBJ whole genome shotgun (WGS) entry which is preliminary data.</text>
</comment>
<reference evidence="3" key="1">
    <citation type="submission" date="2023-11" db="EMBL/GenBank/DDBJ databases">
        <authorList>
            <person name="Alioto T."/>
            <person name="Alioto T."/>
            <person name="Gomez Garrido J."/>
        </authorList>
    </citation>
    <scope>NUCLEOTIDE SEQUENCE</scope>
</reference>
<keyword evidence="1" id="KW-0812">Transmembrane</keyword>
<dbReference type="EMBL" id="CAVMBE010000012">
    <property type="protein sequence ID" value="CAK3921670.1"/>
    <property type="molecule type" value="Genomic_DNA"/>
</dbReference>
<proteinExistence type="predicted"/>
<evidence type="ECO:0008006" key="5">
    <source>
        <dbReference type="Google" id="ProtNLM"/>
    </source>
</evidence>
<sequence>MGETTSWLLWLVVACLPFPTFGVRAVPPKAVAKESPVAYLKDQQPPGEVFVQDALFNKGAYGLYVEQTFRSNNVTVPRLNMQQPFTYCDDGSYIFVTPRGEVVDEPLAVIYDASGSLVWTPSLDLGHFYNFQVQQYKGEYYLIFWAGDPQGGHGNGSFYMYDKHYNLVRSVTAGNGFGADLHSFTITSRNTAILTIYDKVKTDIAKTSGQSPVVDKWMMDCLFQELDLQTGEVLLEWRASEHFSLKESYAKQLPGSEEEPWDWFHINTVEKDSLGNYLISARHLRCVAYVSGKNGKLLWRLGGEFNDFADLSNGEATKFVGQHDVHWDGEGQYITMFDNRADWEFEAEHVSKGKRIEVDLNRMTAKIDMTFVHPENIFAFSQGSYQTQPNGNVVLGYGYTGAMTEFSPQGDVLCDMYIQPSSRFSSGDVQSYRNLKFHWTGIPLTPPDVLLEDNVLYVSWMGSTEVRKWTIEHSPVGTGTYERVTTFDKTGFETTFTIPVDQAVYQYLRILALDSENHVLHASEILDLGPTTNLYSGSTSAEEEEPSSIVVYERHRSIEAMKVQDEHIYDLGVMVGYACIGMLGTFLVFAFYARPRMLRRWMARYCDEHGEPATTSSEHLWQRLKALKHKRFGSVAYELLQDGEVEAGGRTPNDDHT</sequence>
<evidence type="ECO:0000313" key="3">
    <source>
        <dbReference type="EMBL" id="CAK3921670.1"/>
    </source>
</evidence>
<keyword evidence="1" id="KW-1133">Transmembrane helix</keyword>
<keyword evidence="2" id="KW-0732">Signal</keyword>
<dbReference type="Proteomes" id="UP001296104">
    <property type="component" value="Unassembled WGS sequence"/>
</dbReference>
<name>A0AAI8YVK4_9PEZI</name>
<dbReference type="InterPro" id="IPR053143">
    <property type="entry name" value="Arylsulfate_ST"/>
</dbReference>
<dbReference type="Pfam" id="PF14269">
    <property type="entry name" value="Arylsulfotran_2"/>
    <property type="match status" value="1"/>
</dbReference>
<dbReference type="PANTHER" id="PTHR35340">
    <property type="entry name" value="PQQ ENZYME REPEAT PROTEIN-RELATED"/>
    <property type="match status" value="1"/>
</dbReference>
<accession>A0AAI8YVK4</accession>
<feature type="signal peptide" evidence="2">
    <location>
        <begin position="1"/>
        <end position="25"/>
    </location>
</feature>
<organism evidence="3 4">
    <name type="scientific">Lecanosticta acicola</name>
    <dbReference type="NCBI Taxonomy" id="111012"/>
    <lineage>
        <taxon>Eukaryota</taxon>
        <taxon>Fungi</taxon>
        <taxon>Dikarya</taxon>
        <taxon>Ascomycota</taxon>
        <taxon>Pezizomycotina</taxon>
        <taxon>Dothideomycetes</taxon>
        <taxon>Dothideomycetidae</taxon>
        <taxon>Mycosphaerellales</taxon>
        <taxon>Mycosphaerellaceae</taxon>
        <taxon>Lecanosticta</taxon>
    </lineage>
</organism>
<evidence type="ECO:0000256" key="2">
    <source>
        <dbReference type="SAM" id="SignalP"/>
    </source>
</evidence>
<keyword evidence="4" id="KW-1185">Reference proteome</keyword>
<dbReference type="AlphaFoldDB" id="A0AAI8YVK4"/>
<protein>
    <recommendedName>
        <fullName evidence="5">ASST-domain-containing protein</fullName>
    </recommendedName>
</protein>
<evidence type="ECO:0000256" key="1">
    <source>
        <dbReference type="SAM" id="Phobius"/>
    </source>
</evidence>
<keyword evidence="1" id="KW-0472">Membrane</keyword>
<feature type="transmembrane region" description="Helical" evidence="1">
    <location>
        <begin position="571"/>
        <end position="592"/>
    </location>
</feature>
<evidence type="ECO:0000313" key="4">
    <source>
        <dbReference type="Proteomes" id="UP001296104"/>
    </source>
</evidence>